<evidence type="ECO:0000313" key="2">
    <source>
        <dbReference type="EMBL" id="OLY81964.1"/>
    </source>
</evidence>
<dbReference type="Pfam" id="PF11715">
    <property type="entry name" value="Beta-prop_Nup120_160"/>
    <property type="match status" value="1"/>
</dbReference>
<sequence>MGPEIGSTVNIFDRVPLLLDNCANFEDPLILPNSRDSDRFIDRDDSKKNFGHVMYFIDRSNDSFNLGDADNLYHISKNRTFNQNSNMSSEIKIDSIYLSEHTKIPLHSGVFNTSITQDSFSHRCIHWRILNNGSTLELRVVNFLHVKHSVDQNLTSISFEKMNDSDYNDISSITSFVFPEALDGEIRFFDDFPKGTSPITDSLTHPDPMIIWALTVSGTIFRITLPSVSLIGFKNVCEHVVIEKYKIKTKSTVEKHSPEYISQKNNNSIFSDSNSSKNFNIYRKQIQCFDSKSVMVHWVDGLVVIISGFSSIISDNSSRISELMFYLIEDTQKSFINRLYKKFDPLPKNNLEAVLLHKLSYNNIHNAQTELVIGIESNKTLWIWKPLLGISKIQIKLPIYESDSHSHNFNSHKFLIRILDDYPSPPSTPSTKKSKEGIAMVVFIPGVDGGYFAIIEGLVDNENFDESILKVSSVKKTNEIFSFQTDAIELVDFQVLLSSSCSKSKYLSWKIFSIWRDSGVDKVMYGYLETSNPNQKNIDCSDPQEHNTIISWGIKSSIGEMWIAEYPVHESQQPLTLNGELELLQEWLVDKKNDPNSQSFYGIDQSVDLELGSNLIEKISKKIQNSFLGYILNPMRFSISVVKSTLKLYIQKTENTPKESRISFSGKPLRQILIDIIGKKLSQISDVSKSCQSSEVEVYVYANSLYVEWMWFLSTCVQIQNDHNAINSLFINKTLSVVGVSKSLSVEIFQYGGDLEWIIENSKSQSNYSLTGNNMGINEDPSLFGSNTPYLPSLITITPLKFLNPVLYPIVKSENKINLLILSQAIRTIGSKLNSSFKAQLIYEFELRFVGGIYLDIEGELSNLFHSFYSSNQEDIHQGLKDMIDIIYPLNSFFDAMKILTNLIMEFQQPVLPNVTYLDPLIKNASFPTQTFAKIPTSLLSSKISLIINKKYSLICDILIFLSSVSFLINHSTFNDLKINGTSKASLQLKSEFTKKLHLFTQKINQEGKNLLFSQTVEAFRIYTFLVNYSKHSTSKCSIPEKSYLVEMSRNLNKSYQIGDEVKPHSIHVDNNSLSSYSKTEPNSFSSEGWIKIQNEDIFSEVLFHSIFHDSVSIYNIFTLDSENSIETLNGVSHEKHINHNKSQNAISFEKSISNLVLMCIDEYISYEQVLLLIKYLPAVFQVSFLSGVVNAEIGRQPENYI</sequence>
<dbReference type="EMBL" id="LSSL01002045">
    <property type="protein sequence ID" value="OLY81964.1"/>
    <property type="molecule type" value="Genomic_DNA"/>
</dbReference>
<organism evidence="2 3">
    <name type="scientific">Smittium mucronatum</name>
    <dbReference type="NCBI Taxonomy" id="133383"/>
    <lineage>
        <taxon>Eukaryota</taxon>
        <taxon>Fungi</taxon>
        <taxon>Fungi incertae sedis</taxon>
        <taxon>Zoopagomycota</taxon>
        <taxon>Kickxellomycotina</taxon>
        <taxon>Harpellomycetes</taxon>
        <taxon>Harpellales</taxon>
        <taxon>Legeriomycetaceae</taxon>
        <taxon>Smittium</taxon>
    </lineage>
</organism>
<dbReference type="Proteomes" id="UP000187455">
    <property type="component" value="Unassembled WGS sequence"/>
</dbReference>
<protein>
    <recommendedName>
        <fullName evidence="1">Nucleoporin Nup120/160 beta-propeller domain-containing protein</fullName>
    </recommendedName>
</protein>
<proteinExistence type="predicted"/>
<feature type="domain" description="Nucleoporin Nup120/160 beta-propeller" evidence="1">
    <location>
        <begin position="123"/>
        <end position="748"/>
    </location>
</feature>
<name>A0A1R0GYH6_9FUNG</name>
<accession>A0A1R0GYH6</accession>
<dbReference type="InterPro" id="IPR059141">
    <property type="entry name" value="Beta-prop_Nup120_160"/>
</dbReference>
<dbReference type="STRING" id="133383.A0A1R0GYH6"/>
<comment type="caution">
    <text evidence="2">The sequence shown here is derived from an EMBL/GenBank/DDBJ whole genome shotgun (WGS) entry which is preliminary data.</text>
</comment>
<evidence type="ECO:0000259" key="1">
    <source>
        <dbReference type="Pfam" id="PF11715"/>
    </source>
</evidence>
<dbReference type="OrthoDB" id="67716at2759"/>
<gene>
    <name evidence="2" type="ORF">AYI68_g3927</name>
</gene>
<keyword evidence="3" id="KW-1185">Reference proteome</keyword>
<reference evidence="2 3" key="1">
    <citation type="journal article" date="2016" name="Mol. Biol. Evol.">
        <title>Genome-Wide Survey of Gut Fungi (Harpellales) Reveals the First Horizontally Transferred Ubiquitin Gene from a Mosquito Host.</title>
        <authorList>
            <person name="Wang Y."/>
            <person name="White M.M."/>
            <person name="Kvist S."/>
            <person name="Moncalvo J.M."/>
        </authorList>
    </citation>
    <scope>NUCLEOTIDE SEQUENCE [LARGE SCALE GENOMIC DNA]</scope>
    <source>
        <strain evidence="2 3">ALG-7-W6</strain>
    </source>
</reference>
<dbReference type="AlphaFoldDB" id="A0A1R0GYH6"/>
<evidence type="ECO:0000313" key="3">
    <source>
        <dbReference type="Proteomes" id="UP000187455"/>
    </source>
</evidence>